<dbReference type="PANTHER" id="PTHR43194:SF2">
    <property type="entry name" value="PEROXISOMAL MEMBRANE PROTEIN LPX1"/>
    <property type="match status" value="1"/>
</dbReference>
<organism evidence="2 3">
    <name type="scientific">Achromobacter pulmonis</name>
    <dbReference type="NCBI Taxonomy" id="1389932"/>
    <lineage>
        <taxon>Bacteria</taxon>
        <taxon>Pseudomonadati</taxon>
        <taxon>Pseudomonadota</taxon>
        <taxon>Betaproteobacteria</taxon>
        <taxon>Burkholderiales</taxon>
        <taxon>Alcaligenaceae</taxon>
        <taxon>Achromobacter</taxon>
    </lineage>
</organism>
<dbReference type="InterPro" id="IPR029058">
    <property type="entry name" value="AB_hydrolase_fold"/>
</dbReference>
<sequence length="244" mass="25913">MDIEIKGSGPLRVVAVHGIQGTRAAWSPVAEALADAATWVLPNLRGRGAAPRPTAAGGYALERYADDLDDAVRAHCGGRPYVLAGWSMGVSVILEALRRSNAARPAGLVLVSGTPCLAQARWFRQEGDALLREVAQRQQRLGMRVAADHAAVAATWQAIRGLDHRASLAAIAEPALVIHGSDDTDSPLSHGLWLAEGLPRASQYVIAGAGHSVLTENTADVARQIRRFLQHGIFPAVPESTHEN</sequence>
<dbReference type="Pfam" id="PF12697">
    <property type="entry name" value="Abhydrolase_6"/>
    <property type="match status" value="1"/>
</dbReference>
<proteinExistence type="predicted"/>
<dbReference type="RefSeq" id="WP_102776054.1">
    <property type="nucleotide sequence ID" value="NZ_POQS01000010.1"/>
</dbReference>
<dbReference type="SUPFAM" id="SSF53474">
    <property type="entry name" value="alpha/beta-Hydrolases"/>
    <property type="match status" value="1"/>
</dbReference>
<dbReference type="GO" id="GO:0016787">
    <property type="term" value="F:hydrolase activity"/>
    <property type="evidence" value="ECO:0007669"/>
    <property type="project" value="UniProtKB-KW"/>
</dbReference>
<feature type="domain" description="AB hydrolase-1" evidence="1">
    <location>
        <begin position="13"/>
        <end position="223"/>
    </location>
</feature>
<accession>A0A2N8KA51</accession>
<evidence type="ECO:0000259" key="1">
    <source>
        <dbReference type="Pfam" id="PF12697"/>
    </source>
</evidence>
<reference evidence="2 3" key="1">
    <citation type="submission" date="2018-01" db="EMBL/GenBank/DDBJ databases">
        <title>The draft genome of an aniline degradation strain ANB-1.</title>
        <authorList>
            <person name="Zhang L."/>
            <person name="Jiang J."/>
        </authorList>
    </citation>
    <scope>NUCLEOTIDE SEQUENCE [LARGE SCALE GENOMIC DNA]</scope>
    <source>
        <strain evidence="2 3">ANB-1</strain>
    </source>
</reference>
<gene>
    <name evidence="2" type="ORF">C1I89_30095</name>
</gene>
<dbReference type="Proteomes" id="UP000235994">
    <property type="component" value="Unassembled WGS sequence"/>
</dbReference>
<dbReference type="EMBL" id="POQS01000010">
    <property type="protein sequence ID" value="PND30344.1"/>
    <property type="molecule type" value="Genomic_DNA"/>
</dbReference>
<evidence type="ECO:0000313" key="3">
    <source>
        <dbReference type="Proteomes" id="UP000235994"/>
    </source>
</evidence>
<dbReference type="InterPro" id="IPR050228">
    <property type="entry name" value="Carboxylesterase_BioH"/>
</dbReference>
<keyword evidence="3" id="KW-1185">Reference proteome</keyword>
<keyword evidence="2" id="KW-0378">Hydrolase</keyword>
<dbReference type="PANTHER" id="PTHR43194">
    <property type="entry name" value="HYDROLASE ALPHA/BETA FOLD FAMILY"/>
    <property type="match status" value="1"/>
</dbReference>
<comment type="caution">
    <text evidence="2">The sequence shown here is derived from an EMBL/GenBank/DDBJ whole genome shotgun (WGS) entry which is preliminary data.</text>
</comment>
<dbReference type="AlphaFoldDB" id="A0A2N8KA51"/>
<evidence type="ECO:0000313" key="2">
    <source>
        <dbReference type="EMBL" id="PND30344.1"/>
    </source>
</evidence>
<dbReference type="Gene3D" id="3.40.50.1820">
    <property type="entry name" value="alpha/beta hydrolase"/>
    <property type="match status" value="1"/>
</dbReference>
<protein>
    <submittedName>
        <fullName evidence="2">Alpha/beta hydrolase</fullName>
    </submittedName>
</protein>
<name>A0A2N8KA51_9BURK</name>
<dbReference type="InterPro" id="IPR000073">
    <property type="entry name" value="AB_hydrolase_1"/>
</dbReference>